<dbReference type="PANTHER" id="PTHR43479">
    <property type="entry name" value="ACREF/ENVCD OPERON REPRESSOR-RELATED"/>
    <property type="match status" value="1"/>
</dbReference>
<dbReference type="InterPro" id="IPR050624">
    <property type="entry name" value="HTH-type_Tx_Regulator"/>
</dbReference>
<feature type="DNA-binding region" description="H-T-H motif" evidence="2">
    <location>
        <begin position="34"/>
        <end position="53"/>
    </location>
</feature>
<dbReference type="KEGG" id="hprf:HLPR_21500"/>
<evidence type="ECO:0000313" key="4">
    <source>
        <dbReference type="EMBL" id="BEP29819.1"/>
    </source>
</evidence>
<sequence length="212" mass="24720">MPNSRFYKLDQEKKDLIIRTALKEFSIKSFNQASINQISKNAGLSAGNLYYYFENKEDLYMTVVDYLLITLEFELNNFTASLSKGYFWEVIKTWLLKKVMISIKDKDIGNFFSKLSQYNTSSEMSLIEKNIKAKVRNDFRSVFDIGVKKGAIRSDLPMDFLFTLHLNLVITTHQWISANWNLFENNDMSTEEIKQFVDNAIELIKSAMQPIN</sequence>
<evidence type="ECO:0000313" key="5">
    <source>
        <dbReference type="Proteomes" id="UP001321786"/>
    </source>
</evidence>
<name>A0AAU9ENW3_9FIRM</name>
<dbReference type="InterPro" id="IPR001647">
    <property type="entry name" value="HTH_TetR"/>
</dbReference>
<dbReference type="PRINTS" id="PR00455">
    <property type="entry name" value="HTHTETR"/>
</dbReference>
<feature type="domain" description="HTH tetR-type" evidence="3">
    <location>
        <begin position="11"/>
        <end position="71"/>
    </location>
</feature>
<keyword evidence="1 2" id="KW-0238">DNA-binding</keyword>
<accession>A0AAU9ENW3</accession>
<dbReference type="Pfam" id="PF00440">
    <property type="entry name" value="TetR_N"/>
    <property type="match status" value="1"/>
</dbReference>
<evidence type="ECO:0000259" key="3">
    <source>
        <dbReference type="PROSITE" id="PS50977"/>
    </source>
</evidence>
<dbReference type="PROSITE" id="PS01081">
    <property type="entry name" value="HTH_TETR_1"/>
    <property type="match status" value="1"/>
</dbReference>
<gene>
    <name evidence="4" type="ORF">HLPR_21500</name>
</gene>
<dbReference type="Proteomes" id="UP001321786">
    <property type="component" value="Chromosome"/>
</dbReference>
<dbReference type="PROSITE" id="PS50977">
    <property type="entry name" value="HTH_TETR_2"/>
    <property type="match status" value="1"/>
</dbReference>
<dbReference type="Gene3D" id="1.10.357.10">
    <property type="entry name" value="Tetracycline Repressor, domain 2"/>
    <property type="match status" value="1"/>
</dbReference>
<dbReference type="PANTHER" id="PTHR43479:SF11">
    <property type="entry name" value="ACREF_ENVCD OPERON REPRESSOR-RELATED"/>
    <property type="match status" value="1"/>
</dbReference>
<reference evidence="4 5" key="1">
    <citation type="submission" date="2023-08" db="EMBL/GenBank/DDBJ databases">
        <title>Helicovermis profunda gen. nov., sp. nov., a novel mesophilic, fermentative bacterium within the Bacillota from a deep-sea hydrothermal vent chimney.</title>
        <authorList>
            <person name="Miyazaki U."/>
            <person name="Mizutani D."/>
            <person name="Hashimoto Y."/>
            <person name="Tame A."/>
            <person name="Sawayama S."/>
            <person name="Miyazaki J."/>
            <person name="Takai K."/>
            <person name="Nakagawa S."/>
        </authorList>
    </citation>
    <scope>NUCLEOTIDE SEQUENCE [LARGE SCALE GENOMIC DNA]</scope>
    <source>
        <strain evidence="4 5">S502</strain>
    </source>
</reference>
<dbReference type="GO" id="GO:0003677">
    <property type="term" value="F:DNA binding"/>
    <property type="evidence" value="ECO:0007669"/>
    <property type="project" value="UniProtKB-UniRule"/>
</dbReference>
<proteinExistence type="predicted"/>
<evidence type="ECO:0000256" key="2">
    <source>
        <dbReference type="PROSITE-ProRule" id="PRU00335"/>
    </source>
</evidence>
<protein>
    <recommendedName>
        <fullName evidence="3">HTH tetR-type domain-containing protein</fullName>
    </recommendedName>
</protein>
<dbReference type="SUPFAM" id="SSF46689">
    <property type="entry name" value="Homeodomain-like"/>
    <property type="match status" value="1"/>
</dbReference>
<keyword evidence="5" id="KW-1185">Reference proteome</keyword>
<dbReference type="RefSeq" id="WP_338535432.1">
    <property type="nucleotide sequence ID" value="NZ_AP028654.1"/>
</dbReference>
<dbReference type="AlphaFoldDB" id="A0AAU9ENW3"/>
<dbReference type="InterPro" id="IPR023772">
    <property type="entry name" value="DNA-bd_HTH_TetR-type_CS"/>
</dbReference>
<dbReference type="EMBL" id="AP028654">
    <property type="protein sequence ID" value="BEP29819.1"/>
    <property type="molecule type" value="Genomic_DNA"/>
</dbReference>
<evidence type="ECO:0000256" key="1">
    <source>
        <dbReference type="ARBA" id="ARBA00023125"/>
    </source>
</evidence>
<organism evidence="4 5">
    <name type="scientific">Helicovermis profundi</name>
    <dbReference type="NCBI Taxonomy" id="3065157"/>
    <lineage>
        <taxon>Bacteria</taxon>
        <taxon>Bacillati</taxon>
        <taxon>Bacillota</taxon>
        <taxon>Clostridia</taxon>
        <taxon>Helicovermis</taxon>
    </lineage>
</organism>
<dbReference type="InterPro" id="IPR009057">
    <property type="entry name" value="Homeodomain-like_sf"/>
</dbReference>